<evidence type="ECO:0000313" key="1">
    <source>
        <dbReference type="EMBL" id="OGI59249.1"/>
    </source>
</evidence>
<sequence length="79" mass="8724">MPTTTQIQQVGAADPELRTSPIFDDAEDGFLSLDYELESPFCYFNSVSFGVGQFVCSGHQLLKCNGRGVWVAEGECERK</sequence>
<name>A0A1F6UPF2_9PROT</name>
<dbReference type="Proteomes" id="UP000177950">
    <property type="component" value="Unassembled WGS sequence"/>
</dbReference>
<proteinExistence type="predicted"/>
<dbReference type="AlphaFoldDB" id="A0A1F6UPF2"/>
<evidence type="ECO:0008006" key="3">
    <source>
        <dbReference type="Google" id="ProtNLM"/>
    </source>
</evidence>
<dbReference type="EMBL" id="MFSV01000002">
    <property type="protein sequence ID" value="OGI59249.1"/>
    <property type="molecule type" value="Genomic_DNA"/>
</dbReference>
<organism evidence="1 2">
    <name type="scientific">Candidatus Muproteobacteria bacterium RBG_19FT_COMBO_61_10</name>
    <dbReference type="NCBI Taxonomy" id="1817761"/>
    <lineage>
        <taxon>Bacteria</taxon>
        <taxon>Pseudomonadati</taxon>
        <taxon>Pseudomonadota</taxon>
        <taxon>Candidatus Muproteobacteria</taxon>
    </lineage>
</organism>
<evidence type="ECO:0000313" key="2">
    <source>
        <dbReference type="Proteomes" id="UP000177950"/>
    </source>
</evidence>
<gene>
    <name evidence="1" type="ORF">A2V58_09140</name>
</gene>
<protein>
    <recommendedName>
        <fullName evidence="3">DUF1496 domain-containing protein</fullName>
    </recommendedName>
</protein>
<reference evidence="1 2" key="1">
    <citation type="journal article" date="2016" name="Nat. Commun.">
        <title>Thousands of microbial genomes shed light on interconnected biogeochemical processes in an aquifer system.</title>
        <authorList>
            <person name="Anantharaman K."/>
            <person name="Brown C.T."/>
            <person name="Hug L.A."/>
            <person name="Sharon I."/>
            <person name="Castelle C.J."/>
            <person name="Probst A.J."/>
            <person name="Thomas B.C."/>
            <person name="Singh A."/>
            <person name="Wilkins M.J."/>
            <person name="Karaoz U."/>
            <person name="Brodie E.L."/>
            <person name="Williams K.H."/>
            <person name="Hubbard S.S."/>
            <person name="Banfield J.F."/>
        </authorList>
    </citation>
    <scope>NUCLEOTIDE SEQUENCE [LARGE SCALE GENOMIC DNA]</scope>
</reference>
<accession>A0A1F6UPF2</accession>
<comment type="caution">
    <text evidence="1">The sequence shown here is derived from an EMBL/GenBank/DDBJ whole genome shotgun (WGS) entry which is preliminary data.</text>
</comment>